<reference evidence="1 2" key="1">
    <citation type="journal article" date="2018" name="PLoS Genet.">
        <title>Population sequencing reveals clonal diversity and ancestral inbreeding in the grapevine cultivar Chardonnay.</title>
        <authorList>
            <person name="Roach M.J."/>
            <person name="Johnson D.L."/>
            <person name="Bohlmann J."/>
            <person name="van Vuuren H.J."/>
            <person name="Jones S.J."/>
            <person name="Pretorius I.S."/>
            <person name="Schmidt S.A."/>
            <person name="Borneman A.R."/>
        </authorList>
    </citation>
    <scope>NUCLEOTIDE SEQUENCE [LARGE SCALE GENOMIC DNA]</scope>
    <source>
        <strain evidence="2">cv. Chardonnay</strain>
        <tissue evidence="1">Leaf</tissue>
    </source>
</reference>
<name>A0A438EMT4_VITVI</name>
<evidence type="ECO:0000313" key="2">
    <source>
        <dbReference type="Proteomes" id="UP000288805"/>
    </source>
</evidence>
<dbReference type="AlphaFoldDB" id="A0A438EMT4"/>
<gene>
    <name evidence="1" type="ORF">CK203_080999</name>
</gene>
<accession>A0A438EMT4</accession>
<comment type="caution">
    <text evidence="1">The sequence shown here is derived from an EMBL/GenBank/DDBJ whole genome shotgun (WGS) entry which is preliminary data.</text>
</comment>
<dbReference type="EMBL" id="QGNW01001235">
    <property type="protein sequence ID" value="RVW49034.1"/>
    <property type="molecule type" value="Genomic_DNA"/>
</dbReference>
<evidence type="ECO:0008006" key="3">
    <source>
        <dbReference type="Google" id="ProtNLM"/>
    </source>
</evidence>
<sequence length="310" mass="33404">MGEGSFSRNDDQMKQGWVTLAEKLRSLRVVTSVESKRSSGTIVARVGRLGEAIWVQLGGRKLLRGLKIAKLGGALLLFEFEDKAGVNNVSNRGFRCFKKTLLFERWGVSKKANAKEVWVRVVGLHLHVSSRRCSGKLGIVVECSLLWMRTPLVFSQLEWAKGFGEVKRKRLVWFFKGNSWFFLFCSPFAEGSSAMGVVVVPKNRNSGGEAVEVRDDGRSGSRTRCSVSQSTPTLQTVVARLSCLGGKDQGREVVVIDNIGNRSVGGSEKGGEAGVGGLVGGGSGAMSGIRNEPNGMGHLVVEVALGVGVF</sequence>
<organism evidence="1 2">
    <name type="scientific">Vitis vinifera</name>
    <name type="common">Grape</name>
    <dbReference type="NCBI Taxonomy" id="29760"/>
    <lineage>
        <taxon>Eukaryota</taxon>
        <taxon>Viridiplantae</taxon>
        <taxon>Streptophyta</taxon>
        <taxon>Embryophyta</taxon>
        <taxon>Tracheophyta</taxon>
        <taxon>Spermatophyta</taxon>
        <taxon>Magnoliopsida</taxon>
        <taxon>eudicotyledons</taxon>
        <taxon>Gunneridae</taxon>
        <taxon>Pentapetalae</taxon>
        <taxon>rosids</taxon>
        <taxon>Vitales</taxon>
        <taxon>Vitaceae</taxon>
        <taxon>Viteae</taxon>
        <taxon>Vitis</taxon>
    </lineage>
</organism>
<protein>
    <recommendedName>
        <fullName evidence="3">DUF4283 domain-containing protein</fullName>
    </recommendedName>
</protein>
<dbReference type="Proteomes" id="UP000288805">
    <property type="component" value="Unassembled WGS sequence"/>
</dbReference>
<proteinExistence type="predicted"/>
<evidence type="ECO:0000313" key="1">
    <source>
        <dbReference type="EMBL" id="RVW49034.1"/>
    </source>
</evidence>